<protein>
    <submittedName>
        <fullName evidence="1">Uncharacterized protein</fullName>
    </submittedName>
</protein>
<keyword evidence="2" id="KW-1185">Reference proteome</keyword>
<gene>
    <name evidence="1" type="primary">A08g509810.1_BraROA</name>
    <name evidence="1" type="ORF">IGI04_032033</name>
</gene>
<proteinExistence type="predicted"/>
<sequence>MVEGHPGGNTELNDIHALSDMSPEEFQEADGVECAHFEETSQWVSFRLLEANTLLLTHSCFGSTLTHFSHVLKLIGFCFKGFLPIQGMKCPPLLNRVTAGE</sequence>
<organism evidence="1 2">
    <name type="scientific">Brassica rapa subsp. trilocularis</name>
    <dbReference type="NCBI Taxonomy" id="1813537"/>
    <lineage>
        <taxon>Eukaryota</taxon>
        <taxon>Viridiplantae</taxon>
        <taxon>Streptophyta</taxon>
        <taxon>Embryophyta</taxon>
        <taxon>Tracheophyta</taxon>
        <taxon>Spermatophyta</taxon>
        <taxon>Magnoliopsida</taxon>
        <taxon>eudicotyledons</taxon>
        <taxon>Gunneridae</taxon>
        <taxon>Pentapetalae</taxon>
        <taxon>rosids</taxon>
        <taxon>malvids</taxon>
        <taxon>Brassicales</taxon>
        <taxon>Brassicaceae</taxon>
        <taxon>Brassiceae</taxon>
        <taxon>Brassica</taxon>
    </lineage>
</organism>
<evidence type="ECO:0000313" key="2">
    <source>
        <dbReference type="Proteomes" id="UP000823674"/>
    </source>
</evidence>
<dbReference type="EMBL" id="JADBGQ010000007">
    <property type="protein sequence ID" value="KAG5390492.1"/>
    <property type="molecule type" value="Genomic_DNA"/>
</dbReference>
<dbReference type="Proteomes" id="UP000823674">
    <property type="component" value="Chromosome A08"/>
</dbReference>
<evidence type="ECO:0000313" key="1">
    <source>
        <dbReference type="EMBL" id="KAG5390492.1"/>
    </source>
</evidence>
<name>A0ABQ7LW10_BRACM</name>
<comment type="caution">
    <text evidence="1">The sequence shown here is derived from an EMBL/GenBank/DDBJ whole genome shotgun (WGS) entry which is preliminary data.</text>
</comment>
<reference evidence="1 2" key="1">
    <citation type="submission" date="2021-03" db="EMBL/GenBank/DDBJ databases">
        <authorList>
            <person name="King G.J."/>
            <person name="Bancroft I."/>
            <person name="Baten A."/>
            <person name="Bloomfield J."/>
            <person name="Borpatragohain P."/>
            <person name="He Z."/>
            <person name="Irish N."/>
            <person name="Irwin J."/>
            <person name="Liu K."/>
            <person name="Mauleon R.P."/>
            <person name="Moore J."/>
            <person name="Morris R."/>
            <person name="Ostergaard L."/>
            <person name="Wang B."/>
            <person name="Wells R."/>
        </authorList>
    </citation>
    <scope>NUCLEOTIDE SEQUENCE [LARGE SCALE GENOMIC DNA]</scope>
    <source>
        <strain evidence="1">R-o-18</strain>
        <tissue evidence="1">Leaf</tissue>
    </source>
</reference>
<accession>A0ABQ7LW10</accession>
<feature type="non-terminal residue" evidence="1">
    <location>
        <position position="101"/>
    </location>
</feature>